<organism evidence="1 2">
    <name type="scientific">Candidatus Avibacteroides avistercoris</name>
    <dbReference type="NCBI Taxonomy" id="2840690"/>
    <lineage>
        <taxon>Bacteria</taxon>
        <taxon>Pseudomonadati</taxon>
        <taxon>Bacteroidota</taxon>
        <taxon>Bacteroidia</taxon>
        <taxon>Bacteroidales</taxon>
        <taxon>Bacteroidaceae</taxon>
        <taxon>Bacteroidaceae incertae sedis</taxon>
        <taxon>Candidatus Avibacteroides</taxon>
    </lineage>
</organism>
<evidence type="ECO:0000313" key="1">
    <source>
        <dbReference type="EMBL" id="HJD52403.1"/>
    </source>
</evidence>
<evidence type="ECO:0000313" key="2">
    <source>
        <dbReference type="Proteomes" id="UP000787625"/>
    </source>
</evidence>
<accession>A0A9D2ZTQ4</accession>
<dbReference type="AlphaFoldDB" id="A0A9D2ZTQ4"/>
<gene>
    <name evidence="1" type="ORF">IAA93_01555</name>
</gene>
<reference evidence="1" key="1">
    <citation type="journal article" date="2021" name="PeerJ">
        <title>Extensive microbial diversity within the chicken gut microbiome revealed by metagenomics and culture.</title>
        <authorList>
            <person name="Gilroy R."/>
            <person name="Ravi A."/>
            <person name="Getino M."/>
            <person name="Pursley I."/>
            <person name="Horton D.L."/>
            <person name="Alikhan N.F."/>
            <person name="Baker D."/>
            <person name="Gharbi K."/>
            <person name="Hall N."/>
            <person name="Watson M."/>
            <person name="Adriaenssens E.M."/>
            <person name="Foster-Nyarko E."/>
            <person name="Jarju S."/>
            <person name="Secka A."/>
            <person name="Antonio M."/>
            <person name="Oren A."/>
            <person name="Chaudhuri R.R."/>
            <person name="La Ragione R."/>
            <person name="Hildebrand F."/>
            <person name="Pallen M.J."/>
        </authorList>
    </citation>
    <scope>NUCLEOTIDE SEQUENCE</scope>
    <source>
        <strain evidence="1">MalCec1-1739</strain>
    </source>
</reference>
<dbReference type="Proteomes" id="UP000787625">
    <property type="component" value="Unassembled WGS sequence"/>
</dbReference>
<sequence length="150" mass="16870">MNAIIKYDEILAFLRSHSKIHPRGLRMEDARTLCVDFAKNTFPFSLPVTSIRLRIEEVADNHIALSYKNIFSDMAGAITGVIANLSSKVERQLYETVREKLPAGIAIDIVGRRIDIDIRHLVNQSKLCEYMSLADVAFTDLGVTVVIDLH</sequence>
<protein>
    <submittedName>
        <fullName evidence="1">Uncharacterized protein</fullName>
    </submittedName>
</protein>
<name>A0A9D2ZTQ4_9BACT</name>
<dbReference type="EMBL" id="DWUP01000027">
    <property type="protein sequence ID" value="HJD52403.1"/>
    <property type="molecule type" value="Genomic_DNA"/>
</dbReference>
<comment type="caution">
    <text evidence="1">The sequence shown here is derived from an EMBL/GenBank/DDBJ whole genome shotgun (WGS) entry which is preliminary data.</text>
</comment>
<reference evidence="1" key="2">
    <citation type="submission" date="2021-04" db="EMBL/GenBank/DDBJ databases">
        <authorList>
            <person name="Gilroy R."/>
        </authorList>
    </citation>
    <scope>NUCLEOTIDE SEQUENCE</scope>
    <source>
        <strain evidence="1">MalCec1-1739</strain>
    </source>
</reference>
<proteinExistence type="predicted"/>